<proteinExistence type="predicted"/>
<accession>A0A0G1EB30</accession>
<dbReference type="InterPro" id="IPR029044">
    <property type="entry name" value="Nucleotide-diphossugar_trans"/>
</dbReference>
<comment type="caution">
    <text evidence="2">The sequence shown here is derived from an EMBL/GenBank/DDBJ whole genome shotgun (WGS) entry which is preliminary data.</text>
</comment>
<dbReference type="InterPro" id="IPR001173">
    <property type="entry name" value="Glyco_trans_2-like"/>
</dbReference>
<dbReference type="PANTHER" id="PTHR43630:SF2">
    <property type="entry name" value="GLYCOSYLTRANSFERASE"/>
    <property type="match status" value="1"/>
</dbReference>
<evidence type="ECO:0000313" key="2">
    <source>
        <dbReference type="EMBL" id="KKS80256.1"/>
    </source>
</evidence>
<keyword evidence="2" id="KW-0808">Transferase</keyword>
<protein>
    <submittedName>
        <fullName evidence="2">Glycosyl transferase family 2</fullName>
    </submittedName>
</protein>
<dbReference type="EMBL" id="LCEY01000023">
    <property type="protein sequence ID" value="KKS80256.1"/>
    <property type="molecule type" value="Genomic_DNA"/>
</dbReference>
<dbReference type="GO" id="GO:0016740">
    <property type="term" value="F:transferase activity"/>
    <property type="evidence" value="ECO:0007669"/>
    <property type="project" value="UniProtKB-KW"/>
</dbReference>
<sequence length="253" mass="29398">MVNNLSAVIITKNEEDIIARCVKHLSWCHSIFLIDDNSTDKTTEVAKKMGVKVFTRSLNDDFASQRNWALSKVKTKWTLFIDADEVVTDELAREIEEAIAKSQYLGFWVTRKDFWLGRKMNFGEFGKTKFLRLARTKGGKWRRAVHETWEVSGRKESLKNELYHYPHPTVGKFLEHINFHSTLHAIANQNEGKKSSIYKIFLYPPAKFFKNYLLRGGFLDGTQGLVAACLMSFHSFLAWSKLWLYEKKYQTIG</sequence>
<organism evidence="2 3">
    <name type="scientific">Candidatus Woesebacteria bacterium GW2011_GWC1_43_10b</name>
    <dbReference type="NCBI Taxonomy" id="1618585"/>
    <lineage>
        <taxon>Bacteria</taxon>
        <taxon>Candidatus Woeseibacteriota</taxon>
    </lineage>
</organism>
<name>A0A0G1EB30_9BACT</name>
<dbReference type="Pfam" id="PF00535">
    <property type="entry name" value="Glycos_transf_2"/>
    <property type="match status" value="1"/>
</dbReference>
<feature type="domain" description="Glycosyltransferase 2-like" evidence="1">
    <location>
        <begin position="6"/>
        <end position="111"/>
    </location>
</feature>
<evidence type="ECO:0000313" key="3">
    <source>
        <dbReference type="Proteomes" id="UP000034611"/>
    </source>
</evidence>
<dbReference type="CDD" id="cd02511">
    <property type="entry name" value="Beta4Glucosyltransferase"/>
    <property type="match status" value="1"/>
</dbReference>
<evidence type="ECO:0000259" key="1">
    <source>
        <dbReference type="Pfam" id="PF00535"/>
    </source>
</evidence>
<dbReference type="PANTHER" id="PTHR43630">
    <property type="entry name" value="POLY-BETA-1,6-N-ACETYL-D-GLUCOSAMINE SYNTHASE"/>
    <property type="match status" value="1"/>
</dbReference>
<dbReference type="Proteomes" id="UP000034611">
    <property type="component" value="Unassembled WGS sequence"/>
</dbReference>
<dbReference type="SUPFAM" id="SSF53448">
    <property type="entry name" value="Nucleotide-diphospho-sugar transferases"/>
    <property type="match status" value="1"/>
</dbReference>
<dbReference type="AlphaFoldDB" id="A0A0G1EB30"/>
<reference evidence="2 3" key="1">
    <citation type="journal article" date="2015" name="Nature">
        <title>rRNA introns, odd ribosomes, and small enigmatic genomes across a large radiation of phyla.</title>
        <authorList>
            <person name="Brown C.T."/>
            <person name="Hug L.A."/>
            <person name="Thomas B.C."/>
            <person name="Sharon I."/>
            <person name="Castelle C.J."/>
            <person name="Singh A."/>
            <person name="Wilkins M.J."/>
            <person name="Williams K.H."/>
            <person name="Banfield J.F."/>
        </authorList>
    </citation>
    <scope>NUCLEOTIDE SEQUENCE [LARGE SCALE GENOMIC DNA]</scope>
</reference>
<gene>
    <name evidence="2" type="ORF">UV56_C0023G0006</name>
</gene>
<dbReference type="Gene3D" id="3.90.550.10">
    <property type="entry name" value="Spore Coat Polysaccharide Biosynthesis Protein SpsA, Chain A"/>
    <property type="match status" value="1"/>
</dbReference>